<evidence type="ECO:0000313" key="2">
    <source>
        <dbReference type="EMBL" id="EFE23779.1"/>
    </source>
</evidence>
<evidence type="ECO:0000313" key="3">
    <source>
        <dbReference type="Proteomes" id="UP000003692"/>
    </source>
</evidence>
<dbReference type="Gene3D" id="3.30.420.40">
    <property type="match status" value="2"/>
</dbReference>
<dbReference type="HOGENOM" id="CLU_036604_0_3_6"/>
<evidence type="ECO:0000256" key="1">
    <source>
        <dbReference type="ARBA" id="ARBA00023277"/>
    </source>
</evidence>
<dbReference type="NCBIfam" id="NF007108">
    <property type="entry name" value="PRK09557.1"/>
    <property type="match status" value="1"/>
</dbReference>
<dbReference type="PROSITE" id="PS01125">
    <property type="entry name" value="ROK"/>
    <property type="match status" value="1"/>
</dbReference>
<gene>
    <name evidence="2" type="ORF">EDWATA_01184</name>
</gene>
<organism evidence="2 3">
    <name type="scientific">Edwardsiella tarda ATCC 23685</name>
    <dbReference type="NCBI Taxonomy" id="500638"/>
    <lineage>
        <taxon>Bacteria</taxon>
        <taxon>Pseudomonadati</taxon>
        <taxon>Pseudomonadota</taxon>
        <taxon>Gammaproteobacteria</taxon>
        <taxon>Enterobacterales</taxon>
        <taxon>Hafniaceae</taxon>
        <taxon>Edwardsiella</taxon>
    </lineage>
</organism>
<keyword evidence="1" id="KW-0119">Carbohydrate metabolism</keyword>
<proteinExistence type="predicted"/>
<dbReference type="CDD" id="cd24066">
    <property type="entry name" value="ASKHA_NBD_ROK_EcFRK-like"/>
    <property type="match status" value="1"/>
</dbReference>
<name>D4F382_EDWTA</name>
<dbReference type="PANTHER" id="PTHR18964">
    <property type="entry name" value="ROK (REPRESSOR, ORF, KINASE) FAMILY"/>
    <property type="match status" value="1"/>
</dbReference>
<comment type="caution">
    <text evidence="2">The sequence shown here is derived from an EMBL/GenBank/DDBJ whole genome shotgun (WGS) entry which is preliminary data.</text>
</comment>
<dbReference type="AlphaFoldDB" id="D4F382"/>
<dbReference type="InterPro" id="IPR000600">
    <property type="entry name" value="ROK"/>
</dbReference>
<dbReference type="Pfam" id="PF00480">
    <property type="entry name" value="ROK"/>
    <property type="match status" value="1"/>
</dbReference>
<sequence>MTERDAVNEERRMRIGIDLGGTKIEAQALSEQGETLFRRRVATPRDDYAATLAAIASLVEEAEQQCGQQGTVGVGIPGTLSPFSGRVKNANSTWLNGSRLDADLARRLGREVRLANDANCLAVSEATDGAAAGARVVFAVIIGTGCGAGIALEGRVHAGGNGIAGEWGHNPLPWLDDEERAIAAATPCYCGKAGCIETFVSGSAFCADYRRLGGEALDGAQIMARVAAGEALAQATIVRYERRLARALAQIINILDPDVIVLGGGMSNVTRLYQTLPDLITPWVFGGECRTPIRQAQHGDASGVRGAAWLWPL</sequence>
<dbReference type="GO" id="GO:0004396">
    <property type="term" value="F:hexokinase activity"/>
    <property type="evidence" value="ECO:0007669"/>
    <property type="project" value="TreeGrafter"/>
</dbReference>
<dbReference type="InterPro" id="IPR043129">
    <property type="entry name" value="ATPase_NBD"/>
</dbReference>
<dbReference type="PANTHER" id="PTHR18964:SF174">
    <property type="entry name" value="D-ALLOSE KINASE-RELATED"/>
    <property type="match status" value="1"/>
</dbReference>
<dbReference type="InterPro" id="IPR049874">
    <property type="entry name" value="ROK_cs"/>
</dbReference>
<reference evidence="2 3" key="1">
    <citation type="submission" date="2010-02" db="EMBL/GenBank/DDBJ databases">
        <authorList>
            <person name="Weinstock G."/>
            <person name="Sodergren E."/>
            <person name="Clifton S."/>
            <person name="Fulton L."/>
            <person name="Fulton B."/>
            <person name="Courtney L."/>
            <person name="Fronick C."/>
            <person name="Harrison M."/>
            <person name="Strong C."/>
            <person name="Farmer C."/>
            <person name="Delahaunty K."/>
            <person name="Markovic C."/>
            <person name="Hall O."/>
            <person name="Minx P."/>
            <person name="Tomlinson C."/>
            <person name="Mitreva M."/>
            <person name="Nelson J."/>
            <person name="Hou S."/>
            <person name="Wollam A."/>
            <person name="Pepin K.H."/>
            <person name="Johnson M."/>
            <person name="Bhonagiri V."/>
            <person name="Zhang X."/>
            <person name="Suruliraj S."/>
            <person name="Warren W."/>
            <person name="Chinwalla A."/>
            <person name="Mardis E.R."/>
            <person name="Wilson R.K."/>
        </authorList>
    </citation>
    <scope>NUCLEOTIDE SEQUENCE [LARGE SCALE GENOMIC DNA]</scope>
    <source>
        <strain evidence="2 3">ATCC 23685</strain>
    </source>
</reference>
<dbReference type="SUPFAM" id="SSF53067">
    <property type="entry name" value="Actin-like ATPase domain"/>
    <property type="match status" value="1"/>
</dbReference>
<accession>D4F382</accession>
<dbReference type="EMBL" id="ADGK01000056">
    <property type="protein sequence ID" value="EFE23779.1"/>
    <property type="molecule type" value="Genomic_DNA"/>
</dbReference>
<protein>
    <submittedName>
        <fullName evidence="2">ROK family protein</fullName>
    </submittedName>
</protein>
<dbReference type="Proteomes" id="UP000003692">
    <property type="component" value="Unassembled WGS sequence"/>
</dbReference>